<sequence length="149" mass="16364">MKLAAVRLCSAHTQWQQAPEAIRSGTRVNAFPLGDPNKLHPATWGLDPVLQGSTPKSTYSCSCRLLTPPHQAVSKFKCKDPGAPARVCPVITAAPFMDTCFLLLQAKLQWAEPLAQVWQPEEQVDVGATALQRTLVSWQHLQHRVSCSP</sequence>
<evidence type="ECO:0000313" key="2">
    <source>
        <dbReference type="Proteomes" id="UP000028990"/>
    </source>
</evidence>
<keyword evidence="2" id="KW-1185">Reference proteome</keyword>
<reference evidence="1 2" key="1">
    <citation type="submission" date="2013-11" db="EMBL/GenBank/DDBJ databases">
        <title>The Damaraland mole rat (Fukomys damarensis) genome and evolution of African mole rats.</title>
        <authorList>
            <person name="Gladyshev V.N."/>
            <person name="Fang X."/>
        </authorList>
    </citation>
    <scope>NUCLEOTIDE SEQUENCE [LARGE SCALE GENOMIC DNA]</scope>
    <source>
        <tissue evidence="1">Liver</tissue>
    </source>
</reference>
<dbReference type="Proteomes" id="UP000028990">
    <property type="component" value="Unassembled WGS sequence"/>
</dbReference>
<dbReference type="EMBL" id="KN123014">
    <property type="protein sequence ID" value="KFO27082.1"/>
    <property type="molecule type" value="Genomic_DNA"/>
</dbReference>
<dbReference type="AlphaFoldDB" id="A0A091D7M8"/>
<accession>A0A091D7M8</accession>
<gene>
    <name evidence="1" type="ORF">H920_11487</name>
</gene>
<name>A0A091D7M8_FUKDA</name>
<protein>
    <submittedName>
        <fullName evidence="1">Uncharacterized protein</fullName>
    </submittedName>
</protein>
<evidence type="ECO:0000313" key="1">
    <source>
        <dbReference type="EMBL" id="KFO27082.1"/>
    </source>
</evidence>
<organism evidence="1 2">
    <name type="scientific">Fukomys damarensis</name>
    <name type="common">Damaraland mole rat</name>
    <name type="synonym">Cryptomys damarensis</name>
    <dbReference type="NCBI Taxonomy" id="885580"/>
    <lineage>
        <taxon>Eukaryota</taxon>
        <taxon>Metazoa</taxon>
        <taxon>Chordata</taxon>
        <taxon>Craniata</taxon>
        <taxon>Vertebrata</taxon>
        <taxon>Euteleostomi</taxon>
        <taxon>Mammalia</taxon>
        <taxon>Eutheria</taxon>
        <taxon>Euarchontoglires</taxon>
        <taxon>Glires</taxon>
        <taxon>Rodentia</taxon>
        <taxon>Hystricomorpha</taxon>
        <taxon>Bathyergidae</taxon>
        <taxon>Fukomys</taxon>
    </lineage>
</organism>
<proteinExistence type="predicted"/>